<dbReference type="OrthoDB" id="5354320at2759"/>
<keyword evidence="2" id="KW-0732">Signal</keyword>
<proteinExistence type="predicted"/>
<dbReference type="PANTHER" id="PTHR48081:SF25">
    <property type="entry name" value="PUTATIVE (AFU_ORTHOLOGUE AFUA_3G11560)-RELATED"/>
    <property type="match status" value="1"/>
</dbReference>
<gene>
    <name evidence="4" type="ORF">PSALAMII_LOCUS9580</name>
</gene>
<feature type="signal peptide" evidence="2">
    <location>
        <begin position="1"/>
        <end position="29"/>
    </location>
</feature>
<keyword evidence="5" id="KW-1185">Reference proteome</keyword>
<comment type="caution">
    <text evidence="4">The sequence shown here is derived from an EMBL/GenBank/DDBJ whole genome shotgun (WGS) entry which is preliminary data.</text>
</comment>
<dbReference type="EMBL" id="CAJVPG010000436">
    <property type="protein sequence ID" value="CAG8418391.1"/>
    <property type="molecule type" value="Genomic_DNA"/>
</dbReference>
<organism evidence="4 5">
    <name type="scientific">Penicillium salamii</name>
    <dbReference type="NCBI Taxonomy" id="1612424"/>
    <lineage>
        <taxon>Eukaryota</taxon>
        <taxon>Fungi</taxon>
        <taxon>Dikarya</taxon>
        <taxon>Ascomycota</taxon>
        <taxon>Pezizomycotina</taxon>
        <taxon>Eurotiomycetes</taxon>
        <taxon>Eurotiomycetidae</taxon>
        <taxon>Eurotiales</taxon>
        <taxon>Aspergillaceae</taxon>
        <taxon>Penicillium</taxon>
    </lineage>
</organism>
<dbReference type="GO" id="GO:0072330">
    <property type="term" value="P:monocarboxylic acid biosynthetic process"/>
    <property type="evidence" value="ECO:0007669"/>
    <property type="project" value="UniProtKB-ARBA"/>
</dbReference>
<dbReference type="InterPro" id="IPR029058">
    <property type="entry name" value="AB_hydrolase_fold"/>
</dbReference>
<feature type="domain" description="Alpha/beta hydrolase fold-3" evidence="3">
    <location>
        <begin position="156"/>
        <end position="404"/>
    </location>
</feature>
<dbReference type="Proteomes" id="UP001152649">
    <property type="component" value="Unassembled WGS sequence"/>
</dbReference>
<name>A0A9W4JT67_9EURO</name>
<dbReference type="SUPFAM" id="SSF53474">
    <property type="entry name" value="alpha/beta-Hydrolases"/>
    <property type="match status" value="1"/>
</dbReference>
<dbReference type="InterPro" id="IPR013094">
    <property type="entry name" value="AB_hydrolase_3"/>
</dbReference>
<evidence type="ECO:0000313" key="5">
    <source>
        <dbReference type="Proteomes" id="UP001152649"/>
    </source>
</evidence>
<reference evidence="4" key="1">
    <citation type="submission" date="2021-07" db="EMBL/GenBank/DDBJ databases">
        <authorList>
            <person name="Branca A.L. A."/>
        </authorList>
    </citation>
    <scope>NUCLEOTIDE SEQUENCE</scope>
</reference>
<keyword evidence="1" id="KW-0378">Hydrolase</keyword>
<dbReference type="InterPro" id="IPR050300">
    <property type="entry name" value="GDXG_lipolytic_enzyme"/>
</dbReference>
<evidence type="ECO:0000259" key="3">
    <source>
        <dbReference type="Pfam" id="PF07859"/>
    </source>
</evidence>
<accession>A0A9W4JT67</accession>
<dbReference type="Pfam" id="PF07859">
    <property type="entry name" value="Abhydrolase_3"/>
    <property type="match status" value="1"/>
</dbReference>
<evidence type="ECO:0000256" key="2">
    <source>
        <dbReference type="SAM" id="SignalP"/>
    </source>
</evidence>
<dbReference type="AlphaFoldDB" id="A0A9W4JT67"/>
<dbReference type="GO" id="GO:0017000">
    <property type="term" value="P:antibiotic biosynthetic process"/>
    <property type="evidence" value="ECO:0007669"/>
    <property type="project" value="UniProtKB-ARBA"/>
</dbReference>
<evidence type="ECO:0000313" key="4">
    <source>
        <dbReference type="EMBL" id="CAG8418391.1"/>
    </source>
</evidence>
<dbReference type="Gene3D" id="3.40.50.1820">
    <property type="entry name" value="alpha/beta hydrolase"/>
    <property type="match status" value="1"/>
</dbReference>
<feature type="chain" id="PRO_5040909726" description="Alpha/beta hydrolase fold-3 domain-containing protein" evidence="2">
    <location>
        <begin position="30"/>
        <end position="494"/>
    </location>
</feature>
<evidence type="ECO:0000256" key="1">
    <source>
        <dbReference type="ARBA" id="ARBA00022801"/>
    </source>
</evidence>
<dbReference type="PANTHER" id="PTHR48081">
    <property type="entry name" value="AB HYDROLASE SUPERFAMILY PROTEIN C4A8.06C"/>
    <property type="match status" value="1"/>
</dbReference>
<protein>
    <recommendedName>
        <fullName evidence="3">Alpha/beta hydrolase fold-3 domain-containing protein</fullName>
    </recommendedName>
</protein>
<dbReference type="GO" id="GO:0016787">
    <property type="term" value="F:hydrolase activity"/>
    <property type="evidence" value="ECO:0007669"/>
    <property type="project" value="UniProtKB-KW"/>
</dbReference>
<sequence length="494" mass="54482">MSSFKARLALLKALLVHIPLLLKTTLLHGIQMSPVKGKQDLRTELTVAILRSFMNTRAPLGKTQRDGIRDPGVKGPMWISKVTLPQPENDVRDAVLHAIESLKTGDETYDIPEAVPVEGEWTGYRAGAGKHTKEPDLSEEEKYLKLREESPSDMTILYFHGGAYLIDIEISLLDPCSHRVPVAHLSRLTGAPAFSVRYRLAPQNPFPAALVDALTAYLSLVHPPEGSLHKPVPANKIILAGDSAGGNLSLVLLQTLLTLDRTNRTVRFHGKDVAIELPAGVATVSPWCDITRSMPSCSKNAWLDYLGASPTPSDDTPFETIPFIPDDVWPTTPPRADIFCNSTILGHPLVSPLAAPAELWKNAPPIWISMGEEGLADEGIIVGRRFHEAGVPIVAELYEGMPHCHGMLLLDTPVSHEFFKGFSEFCRDAVAGRVKSAGTLTWRSFKLRSTKEIPIEKACEVSDEEARSLMKKSADWRLKTEIEMQKEWHAKARL</sequence>